<evidence type="ECO:0000313" key="3">
    <source>
        <dbReference type="Proteomes" id="UP000622890"/>
    </source>
</evidence>
<dbReference type="CDD" id="cd00077">
    <property type="entry name" value="HDc"/>
    <property type="match status" value="1"/>
</dbReference>
<comment type="caution">
    <text evidence="2">The sequence shown here is derived from an EMBL/GenBank/DDBJ whole genome shotgun (WGS) entry which is preliminary data.</text>
</comment>
<dbReference type="AlphaFoldDB" id="A0A934T2A5"/>
<dbReference type="SMART" id="SM00471">
    <property type="entry name" value="HDc"/>
    <property type="match status" value="1"/>
</dbReference>
<protein>
    <submittedName>
        <fullName evidence="2">HD domain-containing protein</fullName>
    </submittedName>
</protein>
<dbReference type="Gene3D" id="1.10.3210.10">
    <property type="entry name" value="Hypothetical protein af1432"/>
    <property type="match status" value="2"/>
</dbReference>
<keyword evidence="3" id="KW-1185">Reference proteome</keyword>
<dbReference type="SUPFAM" id="SSF109604">
    <property type="entry name" value="HD-domain/PDEase-like"/>
    <property type="match status" value="2"/>
</dbReference>
<reference evidence="2" key="1">
    <citation type="submission" date="2021-01" db="EMBL/GenBank/DDBJ databases">
        <title>Genome sequence of strain Noviherbaspirillum sp. DKR-6.</title>
        <authorList>
            <person name="Chaudhary D.K."/>
        </authorList>
    </citation>
    <scope>NUCLEOTIDE SEQUENCE</scope>
    <source>
        <strain evidence="2">DKR-6</strain>
    </source>
</reference>
<dbReference type="InterPro" id="IPR052020">
    <property type="entry name" value="Cyclic_di-GMP/3'3'-cGAMP_PDE"/>
</dbReference>
<evidence type="ECO:0000313" key="2">
    <source>
        <dbReference type="EMBL" id="MBK4737729.1"/>
    </source>
</evidence>
<dbReference type="PANTHER" id="PTHR45228:SF5">
    <property type="entry name" value="CYCLIC DI-GMP PHOSPHODIESTERASE VC_1348-RELATED"/>
    <property type="match status" value="1"/>
</dbReference>
<dbReference type="InterPro" id="IPR037522">
    <property type="entry name" value="HD_GYP_dom"/>
</dbReference>
<gene>
    <name evidence="2" type="ORF">JJB74_24175</name>
</gene>
<proteinExistence type="predicted"/>
<dbReference type="RefSeq" id="WP_200596269.1">
    <property type="nucleotide sequence ID" value="NZ_JAEPBG010000014.1"/>
</dbReference>
<dbReference type="PROSITE" id="PS51832">
    <property type="entry name" value="HD_GYP"/>
    <property type="match status" value="1"/>
</dbReference>
<accession>A0A934T2A5</accession>
<sequence length="460" mass="50516">MANCLLAPADNTASPSLQVAGIRLRELIAALSHALDMTEGQPPGHCLRCCWIGMRIADAIGMAERERWELYYTLLLKDLGCSSNAARICELYMTDDLHFKQDYKTVGDSLPQVLAFVLSHTGLKAPLRERFRSVMTILRDGPQIAKELVATRCQRGADIARMLRFPESVAAGIYSLDEHVDGGGKPDGLSGNDIPMYARIALLAQVIDVFHTAGGRASAIDEARRRSGKWFDANLVAAFEHVAREDAFWHTLASSDIEAAVTPLAPPAHELPLDEDYLDDIAAAFGQIVDSKSPYTSGHSGRVAFYTDMIAEALELPEARRRWLKRGALLHDIGKLGVSNSILDKPGQLDREEWAEMRRHAQYTEEILSRINAFSELAVVAGAHHERLDGAGYPRGLKADDIAVETRIITIADIFDAITADRPYRGAIPIPTAMEMMAKTVGTAIDPQCFAALEMALQRL</sequence>
<dbReference type="EMBL" id="JAEPBG010000014">
    <property type="protein sequence ID" value="MBK4737729.1"/>
    <property type="molecule type" value="Genomic_DNA"/>
</dbReference>
<name>A0A934T2A5_9BURK</name>
<dbReference type="PANTHER" id="PTHR45228">
    <property type="entry name" value="CYCLIC DI-GMP PHOSPHODIESTERASE TM_0186-RELATED"/>
    <property type="match status" value="1"/>
</dbReference>
<dbReference type="InterPro" id="IPR003607">
    <property type="entry name" value="HD/PDEase_dom"/>
</dbReference>
<dbReference type="Pfam" id="PF13487">
    <property type="entry name" value="HD_5"/>
    <property type="match status" value="2"/>
</dbReference>
<dbReference type="GO" id="GO:0008081">
    <property type="term" value="F:phosphoric diester hydrolase activity"/>
    <property type="evidence" value="ECO:0007669"/>
    <property type="project" value="UniProtKB-ARBA"/>
</dbReference>
<evidence type="ECO:0000259" key="1">
    <source>
        <dbReference type="PROSITE" id="PS51832"/>
    </source>
</evidence>
<dbReference type="Proteomes" id="UP000622890">
    <property type="component" value="Unassembled WGS sequence"/>
</dbReference>
<feature type="domain" description="HD-GYP" evidence="1">
    <location>
        <begin position="274"/>
        <end position="460"/>
    </location>
</feature>
<organism evidence="2 3">
    <name type="scientific">Noviherbaspirillum pedocola</name>
    <dbReference type="NCBI Taxonomy" id="2801341"/>
    <lineage>
        <taxon>Bacteria</taxon>
        <taxon>Pseudomonadati</taxon>
        <taxon>Pseudomonadota</taxon>
        <taxon>Betaproteobacteria</taxon>
        <taxon>Burkholderiales</taxon>
        <taxon>Oxalobacteraceae</taxon>
        <taxon>Noviherbaspirillum</taxon>
    </lineage>
</organism>